<gene>
    <name evidence="1" type="ORF">EDS130_LOCUS10253</name>
</gene>
<evidence type="ECO:0000313" key="1">
    <source>
        <dbReference type="EMBL" id="CAF0910573.1"/>
    </source>
</evidence>
<sequence length="131" mass="14254">MSLCSCSSCLTIPSSSSSKCKWSGSSDSYRLTSSSSITTVSTLSNNFPQGQDCISEDGADNGQQWVFATAKRAQNCHIEKNVSLQDQPDKKNSCILKAIMTQKQIVISDSSTTRSTIIPNKHLSMKVIFHV</sequence>
<accession>A0A814A740</accession>
<dbReference type="EMBL" id="CAJNOJ010000035">
    <property type="protein sequence ID" value="CAF0910573.1"/>
    <property type="molecule type" value="Genomic_DNA"/>
</dbReference>
<comment type="caution">
    <text evidence="1">The sequence shown here is derived from an EMBL/GenBank/DDBJ whole genome shotgun (WGS) entry which is preliminary data.</text>
</comment>
<dbReference type="OrthoDB" id="10039739at2759"/>
<dbReference type="Proteomes" id="UP000663852">
    <property type="component" value="Unassembled WGS sequence"/>
</dbReference>
<organism evidence="1 2">
    <name type="scientific">Adineta ricciae</name>
    <name type="common">Rotifer</name>
    <dbReference type="NCBI Taxonomy" id="249248"/>
    <lineage>
        <taxon>Eukaryota</taxon>
        <taxon>Metazoa</taxon>
        <taxon>Spiralia</taxon>
        <taxon>Gnathifera</taxon>
        <taxon>Rotifera</taxon>
        <taxon>Eurotatoria</taxon>
        <taxon>Bdelloidea</taxon>
        <taxon>Adinetida</taxon>
        <taxon>Adinetidae</taxon>
        <taxon>Adineta</taxon>
    </lineage>
</organism>
<protein>
    <submittedName>
        <fullName evidence="1">Uncharacterized protein</fullName>
    </submittedName>
</protein>
<evidence type="ECO:0000313" key="2">
    <source>
        <dbReference type="Proteomes" id="UP000663852"/>
    </source>
</evidence>
<proteinExistence type="predicted"/>
<name>A0A814A740_ADIRI</name>
<reference evidence="1" key="1">
    <citation type="submission" date="2021-02" db="EMBL/GenBank/DDBJ databases">
        <authorList>
            <person name="Nowell W R."/>
        </authorList>
    </citation>
    <scope>NUCLEOTIDE SEQUENCE</scope>
</reference>
<dbReference type="AlphaFoldDB" id="A0A814A740"/>